<dbReference type="EMBL" id="JANJYI010000003">
    <property type="protein sequence ID" value="KAK2658084.1"/>
    <property type="molecule type" value="Genomic_DNA"/>
</dbReference>
<name>A0AAD9XEQ1_9ROSI</name>
<dbReference type="Gene3D" id="3.30.360.10">
    <property type="entry name" value="Dihydrodipicolinate Reductase, domain 2"/>
    <property type="match status" value="1"/>
</dbReference>
<proteinExistence type="predicted"/>
<accession>A0AAD9XEQ1</accession>
<dbReference type="PANTHER" id="PTHR46368">
    <property type="match status" value="1"/>
</dbReference>
<gene>
    <name evidence="2" type="ORF">Ddye_011136</name>
</gene>
<dbReference type="InterPro" id="IPR036291">
    <property type="entry name" value="NAD(P)-bd_dom_sf"/>
</dbReference>
<reference evidence="2" key="1">
    <citation type="journal article" date="2023" name="Plant J.">
        <title>Genome sequences and population genomics provide insights into the demographic history, inbreeding, and mutation load of two 'living fossil' tree species of Dipteronia.</title>
        <authorList>
            <person name="Feng Y."/>
            <person name="Comes H.P."/>
            <person name="Chen J."/>
            <person name="Zhu S."/>
            <person name="Lu R."/>
            <person name="Zhang X."/>
            <person name="Li P."/>
            <person name="Qiu J."/>
            <person name="Olsen K.M."/>
            <person name="Qiu Y."/>
        </authorList>
    </citation>
    <scope>NUCLEOTIDE SEQUENCE</scope>
    <source>
        <strain evidence="2">KIB01</strain>
    </source>
</reference>
<organism evidence="2 3">
    <name type="scientific">Dipteronia dyeriana</name>
    <dbReference type="NCBI Taxonomy" id="168575"/>
    <lineage>
        <taxon>Eukaryota</taxon>
        <taxon>Viridiplantae</taxon>
        <taxon>Streptophyta</taxon>
        <taxon>Embryophyta</taxon>
        <taxon>Tracheophyta</taxon>
        <taxon>Spermatophyta</taxon>
        <taxon>Magnoliopsida</taxon>
        <taxon>eudicotyledons</taxon>
        <taxon>Gunneridae</taxon>
        <taxon>Pentapetalae</taxon>
        <taxon>rosids</taxon>
        <taxon>malvids</taxon>
        <taxon>Sapindales</taxon>
        <taxon>Sapindaceae</taxon>
        <taxon>Hippocastanoideae</taxon>
        <taxon>Acereae</taxon>
        <taxon>Dipteronia</taxon>
    </lineage>
</organism>
<dbReference type="SUPFAM" id="SSF51735">
    <property type="entry name" value="NAD(P)-binding Rossmann-fold domains"/>
    <property type="match status" value="1"/>
</dbReference>
<dbReference type="Proteomes" id="UP001280121">
    <property type="component" value="Unassembled WGS sequence"/>
</dbReference>
<comment type="caution">
    <text evidence="2">The sequence shown here is derived from an EMBL/GenBank/DDBJ whole genome shotgun (WGS) entry which is preliminary data.</text>
</comment>
<keyword evidence="3" id="KW-1185">Reference proteome</keyword>
<feature type="domain" description="Gfo/Idh/MocA-like oxidoreductase N-terminal" evidence="1">
    <location>
        <begin position="3"/>
        <end position="46"/>
    </location>
</feature>
<dbReference type="AlphaFoldDB" id="A0AAD9XEQ1"/>
<evidence type="ECO:0000259" key="1">
    <source>
        <dbReference type="Pfam" id="PF01408"/>
    </source>
</evidence>
<dbReference type="GO" id="GO:0000166">
    <property type="term" value="F:nucleotide binding"/>
    <property type="evidence" value="ECO:0007669"/>
    <property type="project" value="InterPro"/>
</dbReference>
<protein>
    <recommendedName>
        <fullName evidence="1">Gfo/Idh/MocA-like oxidoreductase N-terminal domain-containing protein</fullName>
    </recommendedName>
</protein>
<evidence type="ECO:0000313" key="3">
    <source>
        <dbReference type="Proteomes" id="UP001280121"/>
    </source>
</evidence>
<dbReference type="Pfam" id="PF01408">
    <property type="entry name" value="GFO_IDH_MocA"/>
    <property type="match status" value="1"/>
</dbReference>
<dbReference type="PANTHER" id="PTHR46368:SF4">
    <property type="entry name" value="OS10G0403700 PROTEIN"/>
    <property type="match status" value="1"/>
</dbReference>
<dbReference type="InterPro" id="IPR000683">
    <property type="entry name" value="Gfo/Idh/MocA-like_OxRdtase_N"/>
</dbReference>
<sequence length="89" mass="10315">MSLHVKWVVVVAQKKKHLLMEKPVALNVAEIDVIVKACEENGVQLMDGTMWVHNLRTAKMHEFLFDSERFGQLRAFTVFVDYKILLARC</sequence>
<evidence type="ECO:0000313" key="2">
    <source>
        <dbReference type="EMBL" id="KAK2658084.1"/>
    </source>
</evidence>
<dbReference type="Gene3D" id="3.40.50.720">
    <property type="entry name" value="NAD(P)-binding Rossmann-like Domain"/>
    <property type="match status" value="1"/>
</dbReference>